<evidence type="ECO:0000313" key="2">
    <source>
        <dbReference type="EMBL" id="GEC14648.1"/>
    </source>
</evidence>
<dbReference type="AlphaFoldDB" id="A0A4Y3W7T4"/>
<dbReference type="SUPFAM" id="SSF47413">
    <property type="entry name" value="lambda repressor-like DNA-binding domains"/>
    <property type="match status" value="1"/>
</dbReference>
<sequence>MFDRRKLEKFREKSFRDGYLQTTVRGWIAYQIQALREKTGLTQQAFAERLGKKQSTISRLENSEYGKVTVQTLLDIACSLDVALQVRFVSYPDFLNSVMDSSVVAMQPATVYESLMVEPQVLREVQDGTALAQVSGTAQQSQSDNRSLVQLFGESGLWDAAGFGNAIGQGNIGALNSAIFATPRSAVN</sequence>
<dbReference type="EMBL" id="BJNF01000014">
    <property type="protein sequence ID" value="GEC14648.1"/>
    <property type="molecule type" value="Genomic_DNA"/>
</dbReference>
<comment type="caution">
    <text evidence="2">The sequence shown here is derived from an EMBL/GenBank/DDBJ whole genome shotgun (WGS) entry which is preliminary data.</text>
</comment>
<dbReference type="CDD" id="cd00093">
    <property type="entry name" value="HTH_XRE"/>
    <property type="match status" value="1"/>
</dbReference>
<evidence type="ECO:0000313" key="3">
    <source>
        <dbReference type="Proteomes" id="UP000318825"/>
    </source>
</evidence>
<dbReference type="Proteomes" id="UP000318825">
    <property type="component" value="Unassembled WGS sequence"/>
</dbReference>
<name>A0A4Y3W7T4_NITWI</name>
<gene>
    <name evidence="2" type="ORF">NWI01_05400</name>
</gene>
<feature type="domain" description="HTH cro/C1-type" evidence="1">
    <location>
        <begin position="32"/>
        <end position="87"/>
    </location>
</feature>
<organism evidence="2 3">
    <name type="scientific">Nitrobacter winogradskyi</name>
    <name type="common">Nitrobacter agilis</name>
    <dbReference type="NCBI Taxonomy" id="913"/>
    <lineage>
        <taxon>Bacteria</taxon>
        <taxon>Pseudomonadati</taxon>
        <taxon>Pseudomonadota</taxon>
        <taxon>Alphaproteobacteria</taxon>
        <taxon>Hyphomicrobiales</taxon>
        <taxon>Nitrobacteraceae</taxon>
        <taxon>Nitrobacter</taxon>
    </lineage>
</organism>
<evidence type="ECO:0000259" key="1">
    <source>
        <dbReference type="PROSITE" id="PS50943"/>
    </source>
</evidence>
<reference evidence="2 3" key="1">
    <citation type="submission" date="2019-06" db="EMBL/GenBank/DDBJ databases">
        <title>Whole genome shotgun sequence of Nitrobacter winogradskyi NBRC 14297.</title>
        <authorList>
            <person name="Hosoyama A."/>
            <person name="Uohara A."/>
            <person name="Ohji S."/>
            <person name="Ichikawa N."/>
        </authorList>
    </citation>
    <scope>NUCLEOTIDE SEQUENCE [LARGE SCALE GENOMIC DNA]</scope>
    <source>
        <strain evidence="2 3">NBRC 14297</strain>
    </source>
</reference>
<accession>A0A4Y3W7T4</accession>
<dbReference type="SMART" id="SM00530">
    <property type="entry name" value="HTH_XRE"/>
    <property type="match status" value="1"/>
</dbReference>
<dbReference type="Pfam" id="PF01381">
    <property type="entry name" value="HTH_3"/>
    <property type="match status" value="1"/>
</dbReference>
<protein>
    <recommendedName>
        <fullName evidence="1">HTH cro/C1-type domain-containing protein</fullName>
    </recommendedName>
</protein>
<proteinExistence type="predicted"/>
<dbReference type="Gene3D" id="1.10.260.40">
    <property type="entry name" value="lambda repressor-like DNA-binding domains"/>
    <property type="match status" value="1"/>
</dbReference>
<dbReference type="InterPro" id="IPR001387">
    <property type="entry name" value="Cro/C1-type_HTH"/>
</dbReference>
<dbReference type="GO" id="GO:0003677">
    <property type="term" value="F:DNA binding"/>
    <property type="evidence" value="ECO:0007669"/>
    <property type="project" value="InterPro"/>
</dbReference>
<dbReference type="OrthoDB" id="9154356at2"/>
<dbReference type="RefSeq" id="WP_141382412.1">
    <property type="nucleotide sequence ID" value="NZ_BJNF01000014.1"/>
</dbReference>
<dbReference type="PROSITE" id="PS50943">
    <property type="entry name" value="HTH_CROC1"/>
    <property type="match status" value="1"/>
</dbReference>
<dbReference type="InterPro" id="IPR010982">
    <property type="entry name" value="Lambda_DNA-bd_dom_sf"/>
</dbReference>